<protein>
    <submittedName>
        <fullName evidence="2">DNA mismatch repair protein MutS connector domain-containing protein</fullName>
    </submittedName>
</protein>
<dbReference type="Proteomes" id="UP000887580">
    <property type="component" value="Unplaced"/>
</dbReference>
<sequence>MALVKEQISTKTSVCGLCFIDKSVGKFIFTQFEDDNCRSVLRTVAAQFQPSHVIYPKSLISSGIQAVFNTASSQNISSYGITSFGIPFSTTKSQATYIWIDGTG</sequence>
<reference evidence="2" key="1">
    <citation type="submission" date="2022-11" db="UniProtKB">
        <authorList>
            <consortium name="WormBaseParasite"/>
        </authorList>
    </citation>
    <scope>IDENTIFICATION</scope>
</reference>
<evidence type="ECO:0000313" key="2">
    <source>
        <dbReference type="WBParaSite" id="PS1159_v2.g7528.t1"/>
    </source>
</evidence>
<dbReference type="WBParaSite" id="PS1159_v2.g7528.t1">
    <property type="protein sequence ID" value="PS1159_v2.g7528.t1"/>
    <property type="gene ID" value="PS1159_v2.g7528"/>
</dbReference>
<evidence type="ECO:0000313" key="1">
    <source>
        <dbReference type="Proteomes" id="UP000887580"/>
    </source>
</evidence>
<proteinExistence type="predicted"/>
<organism evidence="1 2">
    <name type="scientific">Panagrolaimus sp. PS1159</name>
    <dbReference type="NCBI Taxonomy" id="55785"/>
    <lineage>
        <taxon>Eukaryota</taxon>
        <taxon>Metazoa</taxon>
        <taxon>Ecdysozoa</taxon>
        <taxon>Nematoda</taxon>
        <taxon>Chromadorea</taxon>
        <taxon>Rhabditida</taxon>
        <taxon>Tylenchina</taxon>
        <taxon>Panagrolaimomorpha</taxon>
        <taxon>Panagrolaimoidea</taxon>
        <taxon>Panagrolaimidae</taxon>
        <taxon>Panagrolaimus</taxon>
    </lineage>
</organism>
<accession>A0AC35GQ96</accession>
<name>A0AC35GQ96_9BILA</name>